<evidence type="ECO:0000256" key="6">
    <source>
        <dbReference type="ARBA" id="ARBA00023004"/>
    </source>
</evidence>
<dbReference type="Gene3D" id="3.80.30.20">
    <property type="entry name" value="tm_1862 like domain"/>
    <property type="match status" value="1"/>
</dbReference>
<dbReference type="RefSeq" id="WP_019225363.1">
    <property type="nucleotide sequence ID" value="NZ_CP046996.1"/>
</dbReference>
<evidence type="ECO:0000256" key="12">
    <source>
        <dbReference type="ARBA" id="ARBA00081141"/>
    </source>
</evidence>
<dbReference type="HAMAP" id="MF_01864">
    <property type="entry name" value="tRNA_metthiotr_MiaB"/>
    <property type="match status" value="1"/>
</dbReference>
<dbReference type="Pfam" id="PF04055">
    <property type="entry name" value="Radical_SAM"/>
    <property type="match status" value="1"/>
</dbReference>
<evidence type="ECO:0000259" key="15">
    <source>
        <dbReference type="PROSITE" id="PS51449"/>
    </source>
</evidence>
<evidence type="ECO:0000256" key="2">
    <source>
        <dbReference type="ARBA" id="ARBA00022485"/>
    </source>
</evidence>
<keyword evidence="3 13" id="KW-0808">Transferase</keyword>
<feature type="binding site" evidence="13">
    <location>
        <position position="16"/>
    </location>
    <ligand>
        <name>[4Fe-4S] cluster</name>
        <dbReference type="ChEBI" id="CHEBI:49883"/>
        <label>1</label>
    </ligand>
</feature>
<dbReference type="FunFam" id="3.40.50.12160:FF:000003">
    <property type="entry name" value="CDK5 regulatory subunit-associated protein 1"/>
    <property type="match status" value="1"/>
</dbReference>
<evidence type="ECO:0000256" key="1">
    <source>
        <dbReference type="ARBA" id="ARBA00003234"/>
    </source>
</evidence>
<keyword evidence="2 13" id="KW-0004">4Fe-4S</keyword>
<keyword evidence="7 13" id="KW-0411">Iron-sulfur</keyword>
<comment type="similarity">
    <text evidence="13">Belongs to the methylthiotransferase family. MiaB subfamily.</text>
</comment>
<keyword evidence="4 13" id="KW-0949">S-adenosyl-L-methionine</keyword>
<protein>
    <recommendedName>
        <fullName evidence="10 13">tRNA-2-methylthio-N(6)-dimethylallyladenosine synthase</fullName>
        <ecNumber evidence="8 13">2.8.4.3</ecNumber>
    </recommendedName>
    <alternativeName>
        <fullName evidence="12 13">(Dimethylallyl)adenosine tRNA methylthiotransferase MiaB</fullName>
    </alternativeName>
    <alternativeName>
        <fullName evidence="11 13">tRNA-i(6)A37 methylthiotransferase</fullName>
    </alternativeName>
</protein>
<feature type="binding site" evidence="13">
    <location>
        <position position="161"/>
    </location>
    <ligand>
        <name>[4Fe-4S] cluster</name>
        <dbReference type="ChEBI" id="CHEBI:49883"/>
        <label>2</label>
        <note>4Fe-4S-S-AdoMet</note>
    </ligand>
</feature>
<dbReference type="Pfam" id="PF00919">
    <property type="entry name" value="UPF0004"/>
    <property type="match status" value="1"/>
</dbReference>
<evidence type="ECO:0000259" key="16">
    <source>
        <dbReference type="PROSITE" id="PS51918"/>
    </source>
</evidence>
<comment type="subunit">
    <text evidence="13">Monomer.</text>
</comment>
<dbReference type="GO" id="GO:0005829">
    <property type="term" value="C:cytosol"/>
    <property type="evidence" value="ECO:0007669"/>
    <property type="project" value="TreeGrafter"/>
</dbReference>
<name>A0A857DJH1_9FIRM</name>
<keyword evidence="5 13" id="KW-0479">Metal-binding</keyword>
<dbReference type="Pfam" id="PF01938">
    <property type="entry name" value="TRAM"/>
    <property type="match status" value="1"/>
</dbReference>
<dbReference type="SMART" id="SM00729">
    <property type="entry name" value="Elp3"/>
    <property type="match status" value="1"/>
</dbReference>
<feature type="binding site" evidence="13">
    <location>
        <position position="165"/>
    </location>
    <ligand>
        <name>[4Fe-4S] cluster</name>
        <dbReference type="ChEBI" id="CHEBI:49883"/>
        <label>2</label>
        <note>4Fe-4S-S-AdoMet</note>
    </ligand>
</feature>
<dbReference type="SUPFAM" id="SSF102114">
    <property type="entry name" value="Radical SAM enzymes"/>
    <property type="match status" value="1"/>
</dbReference>
<reference evidence="17 18" key="1">
    <citation type="submission" date="2019-12" db="EMBL/GenBank/DDBJ databases">
        <title>Sequence classification of anaerobic respiratory reductive dehalogenases: First we see many, then we see few.</title>
        <authorList>
            <person name="Molenda O."/>
            <person name="Puentes Jacome L.A."/>
            <person name="Cao X."/>
            <person name="Nesbo C.L."/>
            <person name="Tang S."/>
            <person name="Morson N."/>
            <person name="Patron J."/>
            <person name="Lomheim L."/>
            <person name="Wishart D.S."/>
            <person name="Edwards E.A."/>
        </authorList>
    </citation>
    <scope>NUCLEOTIDE SEQUENCE [LARGE SCALE GENOMIC DNA]</scope>
    <source>
        <strain evidence="17 18">12DCA</strain>
    </source>
</reference>
<evidence type="ECO:0000256" key="3">
    <source>
        <dbReference type="ARBA" id="ARBA00022679"/>
    </source>
</evidence>
<dbReference type="Gene3D" id="3.40.50.12160">
    <property type="entry name" value="Methylthiotransferase, N-terminal domain"/>
    <property type="match status" value="1"/>
</dbReference>
<dbReference type="InterPro" id="IPR006638">
    <property type="entry name" value="Elp3/MiaA/NifB-like_rSAM"/>
</dbReference>
<comment type="function">
    <text evidence="1 13">Catalyzes the methylthiolation of N6-(dimethylallyl)adenosine (i(6)A), leading to the formation of 2-methylthio-N6-(dimethylallyl)adenosine (ms(2)i(6)A) at position 37 in tRNAs that read codons beginning with uridine.</text>
</comment>
<evidence type="ECO:0000256" key="13">
    <source>
        <dbReference type="HAMAP-Rule" id="MF_01864"/>
    </source>
</evidence>
<dbReference type="PROSITE" id="PS51918">
    <property type="entry name" value="RADICAL_SAM"/>
    <property type="match status" value="1"/>
</dbReference>
<dbReference type="InterPro" id="IPR007197">
    <property type="entry name" value="rSAM"/>
</dbReference>
<dbReference type="InterPro" id="IPR020612">
    <property type="entry name" value="Methylthiotransferase_CS"/>
</dbReference>
<keyword evidence="13" id="KW-0819">tRNA processing</keyword>
<comment type="cofactor">
    <cofactor evidence="13">
        <name>[4Fe-4S] cluster</name>
        <dbReference type="ChEBI" id="CHEBI:49883"/>
    </cofactor>
    <text evidence="13">Binds 2 [4Fe-4S] clusters. One cluster is coordinated with 3 cysteines and an exchangeable S-adenosyl-L-methionine.</text>
</comment>
<dbReference type="InterPro" id="IPR005839">
    <property type="entry name" value="Methylthiotransferase"/>
</dbReference>
<keyword evidence="6 13" id="KW-0408">Iron</keyword>
<evidence type="ECO:0000256" key="9">
    <source>
        <dbReference type="ARBA" id="ARBA00051425"/>
    </source>
</evidence>
<dbReference type="SFLD" id="SFLDF00273">
    <property type="entry name" value="(dimethylallyl)adenosine_tRNA"/>
    <property type="match status" value="1"/>
</dbReference>
<dbReference type="PROSITE" id="PS51449">
    <property type="entry name" value="MTTASE_N"/>
    <property type="match status" value="1"/>
</dbReference>
<feature type="domain" description="MTTase N-terminal" evidence="15">
    <location>
        <begin position="7"/>
        <end position="125"/>
    </location>
</feature>
<dbReference type="NCBIfam" id="TIGR00089">
    <property type="entry name" value="MiaB/RimO family radical SAM methylthiotransferase"/>
    <property type="match status" value="1"/>
</dbReference>
<dbReference type="InterPro" id="IPR002792">
    <property type="entry name" value="TRAM_dom"/>
</dbReference>
<dbReference type="EMBL" id="CP046996">
    <property type="protein sequence ID" value="QHA00505.1"/>
    <property type="molecule type" value="Genomic_DNA"/>
</dbReference>
<dbReference type="AlphaFoldDB" id="A0A857DJH1"/>
<feature type="domain" description="TRAM" evidence="14">
    <location>
        <begin position="380"/>
        <end position="443"/>
    </location>
</feature>
<evidence type="ECO:0000256" key="10">
    <source>
        <dbReference type="ARBA" id="ARBA00068570"/>
    </source>
</evidence>
<evidence type="ECO:0000313" key="17">
    <source>
        <dbReference type="EMBL" id="QHA00505.1"/>
    </source>
</evidence>
<dbReference type="InterPro" id="IPR013848">
    <property type="entry name" value="Methylthiotransferase_N"/>
</dbReference>
<dbReference type="Proteomes" id="UP000430508">
    <property type="component" value="Chromosome"/>
</dbReference>
<feature type="binding site" evidence="13">
    <location>
        <position position="168"/>
    </location>
    <ligand>
        <name>[4Fe-4S] cluster</name>
        <dbReference type="ChEBI" id="CHEBI:49883"/>
        <label>2</label>
        <note>4Fe-4S-S-AdoMet</note>
    </ligand>
</feature>
<keyword evidence="13" id="KW-0963">Cytoplasm</keyword>
<comment type="subcellular location">
    <subcellularLocation>
        <location evidence="13">Cytoplasm</location>
    </subcellularLocation>
</comment>
<dbReference type="GO" id="GO:0051539">
    <property type="term" value="F:4 iron, 4 sulfur cluster binding"/>
    <property type="evidence" value="ECO:0007669"/>
    <property type="project" value="UniProtKB-UniRule"/>
</dbReference>
<organism evidence="17 18">
    <name type="scientific">Dehalobacter restrictus</name>
    <dbReference type="NCBI Taxonomy" id="55583"/>
    <lineage>
        <taxon>Bacteria</taxon>
        <taxon>Bacillati</taxon>
        <taxon>Bacillota</taxon>
        <taxon>Clostridia</taxon>
        <taxon>Eubacteriales</taxon>
        <taxon>Desulfitobacteriaceae</taxon>
        <taxon>Dehalobacter</taxon>
    </lineage>
</organism>
<dbReference type="PANTHER" id="PTHR43020">
    <property type="entry name" value="CDK5 REGULATORY SUBUNIT-ASSOCIATED PROTEIN 1"/>
    <property type="match status" value="1"/>
</dbReference>
<evidence type="ECO:0000256" key="7">
    <source>
        <dbReference type="ARBA" id="ARBA00023014"/>
    </source>
</evidence>
<dbReference type="InterPro" id="IPR023404">
    <property type="entry name" value="rSAM_horseshoe"/>
</dbReference>
<dbReference type="SFLD" id="SFLDG01061">
    <property type="entry name" value="methylthiotransferase"/>
    <property type="match status" value="1"/>
</dbReference>
<evidence type="ECO:0000313" key="18">
    <source>
        <dbReference type="Proteomes" id="UP000430508"/>
    </source>
</evidence>
<evidence type="ECO:0000256" key="11">
    <source>
        <dbReference type="ARBA" id="ARBA00080698"/>
    </source>
</evidence>
<dbReference type="SFLD" id="SFLDG01082">
    <property type="entry name" value="B12-binding_domain_containing"/>
    <property type="match status" value="1"/>
</dbReference>
<dbReference type="GO" id="GO:0046872">
    <property type="term" value="F:metal ion binding"/>
    <property type="evidence" value="ECO:0007669"/>
    <property type="project" value="UniProtKB-KW"/>
</dbReference>
<evidence type="ECO:0000259" key="14">
    <source>
        <dbReference type="PROSITE" id="PS50926"/>
    </source>
</evidence>
<sequence length="444" mass="49941">MSNKINKKVCTISYGCQMSERDAETLTAISEKNGYARTENPEQADLIIINTCCVRESAENKIIGKIGQLKKLKEKKPQLKIAVAGCMIQQPGLLEKLQKRAPHVDIWTGTFDHHQFEGLLRTADQGGKASLVSEAACETTEVVPLAEKGKLRTNVNIMYGCDNYCAYCIVPYVRGRERSRPMDVILDEIRTLVENGCSDVTLLGQNVNSYGKKDGFAYDFSDLLTEIDQIEGLYRIRFMTSHPKDFSDKLIETVARGEHICEHFHLPFQAGSNQVLAAMNRGYTRGYYLERIARILEIVPEARLTTDIIVGFPGETEKDFELTLDLVNTVPFNQAFTFMFSKRSGTAGALLQDQVPLDIKKNRLQRLMALQNSQSLSWRQKMIGNRYEILVEGPSKSDPKYLTGRTRGNEIVVFESREDLVGSLVSVTIRSANSWTLFGELSEP</sequence>
<evidence type="ECO:0000256" key="4">
    <source>
        <dbReference type="ARBA" id="ARBA00022691"/>
    </source>
</evidence>
<dbReference type="NCBIfam" id="TIGR01574">
    <property type="entry name" value="miaB-methiolase"/>
    <property type="match status" value="1"/>
</dbReference>
<dbReference type="PROSITE" id="PS50926">
    <property type="entry name" value="TRAM"/>
    <property type="match status" value="1"/>
</dbReference>
<dbReference type="PROSITE" id="PS01278">
    <property type="entry name" value="MTTASE_RADICAL"/>
    <property type="match status" value="1"/>
</dbReference>
<dbReference type="InterPro" id="IPR006463">
    <property type="entry name" value="MiaB_methiolase"/>
</dbReference>
<dbReference type="InterPro" id="IPR038135">
    <property type="entry name" value="Methylthiotransferase_N_sf"/>
</dbReference>
<accession>A0A857DJH1</accession>
<dbReference type="PANTHER" id="PTHR43020:SF2">
    <property type="entry name" value="MITOCHONDRIAL TRNA METHYLTHIOTRANSFERASE CDK5RAP1"/>
    <property type="match status" value="1"/>
</dbReference>
<evidence type="ECO:0000256" key="8">
    <source>
        <dbReference type="ARBA" id="ARBA00033765"/>
    </source>
</evidence>
<feature type="binding site" evidence="13">
    <location>
        <position position="52"/>
    </location>
    <ligand>
        <name>[4Fe-4S] cluster</name>
        <dbReference type="ChEBI" id="CHEBI:49883"/>
        <label>1</label>
    </ligand>
</feature>
<dbReference type="InterPro" id="IPR058240">
    <property type="entry name" value="rSAM_sf"/>
</dbReference>
<dbReference type="EC" id="2.8.4.3" evidence="8 13"/>
<comment type="catalytic activity">
    <reaction evidence="9 13">
        <text>N(6)-dimethylallyladenosine(37) in tRNA + (sulfur carrier)-SH + AH2 + 2 S-adenosyl-L-methionine = 2-methylsulfanyl-N(6)-dimethylallyladenosine(37) in tRNA + (sulfur carrier)-H + 5'-deoxyadenosine + L-methionine + A + S-adenosyl-L-homocysteine + 2 H(+)</text>
        <dbReference type="Rhea" id="RHEA:37067"/>
        <dbReference type="Rhea" id="RHEA-COMP:10375"/>
        <dbReference type="Rhea" id="RHEA-COMP:10376"/>
        <dbReference type="Rhea" id="RHEA-COMP:14737"/>
        <dbReference type="Rhea" id="RHEA-COMP:14739"/>
        <dbReference type="ChEBI" id="CHEBI:13193"/>
        <dbReference type="ChEBI" id="CHEBI:15378"/>
        <dbReference type="ChEBI" id="CHEBI:17319"/>
        <dbReference type="ChEBI" id="CHEBI:17499"/>
        <dbReference type="ChEBI" id="CHEBI:29917"/>
        <dbReference type="ChEBI" id="CHEBI:57844"/>
        <dbReference type="ChEBI" id="CHEBI:57856"/>
        <dbReference type="ChEBI" id="CHEBI:59789"/>
        <dbReference type="ChEBI" id="CHEBI:64428"/>
        <dbReference type="ChEBI" id="CHEBI:74415"/>
        <dbReference type="ChEBI" id="CHEBI:74417"/>
        <dbReference type="EC" id="2.8.4.3"/>
    </reaction>
</comment>
<feature type="domain" description="Radical SAM core" evidence="16">
    <location>
        <begin position="147"/>
        <end position="377"/>
    </location>
</feature>
<evidence type="ECO:0000256" key="5">
    <source>
        <dbReference type="ARBA" id="ARBA00022723"/>
    </source>
</evidence>
<dbReference type="FunFam" id="3.80.30.20:FF:000001">
    <property type="entry name" value="tRNA-2-methylthio-N(6)-dimethylallyladenosine synthase 2"/>
    <property type="match status" value="1"/>
</dbReference>
<dbReference type="SFLD" id="SFLDS00029">
    <property type="entry name" value="Radical_SAM"/>
    <property type="match status" value="1"/>
</dbReference>
<dbReference type="GO" id="GO:0035597">
    <property type="term" value="F:tRNA-2-methylthio-N(6)-dimethylallyladenosine(37) synthase activity"/>
    <property type="evidence" value="ECO:0007669"/>
    <property type="project" value="UniProtKB-EC"/>
</dbReference>
<gene>
    <name evidence="13 17" type="primary">miaB</name>
    <name evidence="17" type="ORF">GQ588_07625</name>
</gene>
<proteinExistence type="inferred from homology"/>
<feature type="binding site" evidence="13">
    <location>
        <position position="86"/>
    </location>
    <ligand>
        <name>[4Fe-4S] cluster</name>
        <dbReference type="ChEBI" id="CHEBI:49883"/>
        <label>1</label>
    </ligand>
</feature>